<dbReference type="AlphaFoldDB" id="A0A2N0UMN1"/>
<evidence type="ECO:0000256" key="3">
    <source>
        <dbReference type="ARBA" id="ARBA00022692"/>
    </source>
</evidence>
<evidence type="ECO:0000256" key="1">
    <source>
        <dbReference type="ARBA" id="ARBA00004651"/>
    </source>
</evidence>
<dbReference type="CDD" id="cd06574">
    <property type="entry name" value="TM_PBP1_branched-chain-AA_like"/>
    <property type="match status" value="1"/>
</dbReference>
<feature type="transmembrane region" description="Helical" evidence="6">
    <location>
        <begin position="251"/>
        <end position="275"/>
    </location>
</feature>
<evidence type="ECO:0000256" key="5">
    <source>
        <dbReference type="ARBA" id="ARBA00023136"/>
    </source>
</evidence>
<accession>A0A2N0UMN1</accession>
<evidence type="ECO:0000256" key="4">
    <source>
        <dbReference type="ARBA" id="ARBA00022989"/>
    </source>
</evidence>
<evidence type="ECO:0000256" key="2">
    <source>
        <dbReference type="ARBA" id="ARBA00022475"/>
    </source>
</evidence>
<dbReference type="PANTHER" id="PTHR32196">
    <property type="entry name" value="ABC TRANSPORTER PERMEASE PROTEIN YPHD-RELATED-RELATED"/>
    <property type="match status" value="1"/>
</dbReference>
<evidence type="ECO:0000256" key="6">
    <source>
        <dbReference type="SAM" id="Phobius"/>
    </source>
</evidence>
<feature type="transmembrane region" description="Helical" evidence="6">
    <location>
        <begin position="141"/>
        <end position="163"/>
    </location>
</feature>
<dbReference type="Proteomes" id="UP000233425">
    <property type="component" value="Unassembled WGS sequence"/>
</dbReference>
<gene>
    <name evidence="7" type="ORF">RBATCC27255_01297</name>
</gene>
<organism evidence="7 8">
    <name type="scientific">Ruminococcus bromii</name>
    <dbReference type="NCBI Taxonomy" id="40518"/>
    <lineage>
        <taxon>Bacteria</taxon>
        <taxon>Bacillati</taxon>
        <taxon>Bacillota</taxon>
        <taxon>Clostridia</taxon>
        <taxon>Eubacteriales</taxon>
        <taxon>Oscillospiraceae</taxon>
        <taxon>Ruminococcus</taxon>
    </lineage>
</organism>
<feature type="transmembrane region" description="Helical" evidence="6">
    <location>
        <begin position="225"/>
        <end position="244"/>
    </location>
</feature>
<dbReference type="InterPro" id="IPR001851">
    <property type="entry name" value="ABC_transp_permease"/>
</dbReference>
<feature type="transmembrane region" description="Helical" evidence="6">
    <location>
        <begin position="73"/>
        <end position="93"/>
    </location>
</feature>
<dbReference type="PANTHER" id="PTHR32196:SF69">
    <property type="entry name" value="BRANCHED-CHAIN AMINO ACID TRANSPORT SYSTEM, PERMEASE PROTEIN"/>
    <property type="match status" value="1"/>
</dbReference>
<comment type="subcellular location">
    <subcellularLocation>
        <location evidence="1">Cell membrane</location>
        <topology evidence="1">Multi-pass membrane protein</topology>
    </subcellularLocation>
</comment>
<keyword evidence="8" id="KW-1185">Reference proteome</keyword>
<keyword evidence="4 6" id="KW-1133">Transmembrane helix</keyword>
<keyword evidence="5 6" id="KW-0472">Membrane</keyword>
<evidence type="ECO:0000313" key="8">
    <source>
        <dbReference type="Proteomes" id="UP000233425"/>
    </source>
</evidence>
<evidence type="ECO:0000313" key="7">
    <source>
        <dbReference type="EMBL" id="PKD28243.1"/>
    </source>
</evidence>
<dbReference type="RefSeq" id="WP_101029280.1">
    <property type="nucleotide sequence ID" value="NZ_CABMMZ010000063.1"/>
</dbReference>
<proteinExistence type="predicted"/>
<keyword evidence="3 6" id="KW-0812">Transmembrane</keyword>
<dbReference type="GO" id="GO:0005886">
    <property type="term" value="C:plasma membrane"/>
    <property type="evidence" value="ECO:0007669"/>
    <property type="project" value="UniProtKB-SubCell"/>
</dbReference>
<dbReference type="EMBL" id="NNSR01000063">
    <property type="protein sequence ID" value="PKD28243.1"/>
    <property type="molecule type" value="Genomic_DNA"/>
</dbReference>
<feature type="transmembrane region" description="Helical" evidence="6">
    <location>
        <begin position="190"/>
        <end position="213"/>
    </location>
</feature>
<comment type="caution">
    <text evidence="7">The sequence shown here is derived from an EMBL/GenBank/DDBJ whole genome shotgun (WGS) entry which is preliminary data.</text>
</comment>
<reference evidence="7" key="1">
    <citation type="journal article" date="2018" name="Environ. Microbiol.">
        <title>Sporulation capability and amylosome conservation among diverse human colonic and rumen isolates of the keystone starch-degrader Ruminococcus bromii.</title>
        <authorList>
            <person name="Mukhopadhya I."/>
            <person name="Morais S."/>
            <person name="Laverde-Gomez J."/>
            <person name="Sheridan P.O."/>
            <person name="Walker A.W."/>
            <person name="Kelly W."/>
            <person name="Klieve A.V."/>
            <person name="Ouwerkerk D."/>
            <person name="Duncan S.H."/>
            <person name="Louis P."/>
            <person name="Koropatkin N."/>
            <person name="Cockburn D."/>
            <person name="Kibler R."/>
            <person name="Cooper P.J."/>
            <person name="Sandoval C."/>
            <person name="Crost E."/>
            <person name="Juge N."/>
            <person name="Bayer E.A."/>
            <person name="Flint H.J."/>
        </authorList>
    </citation>
    <scope>NUCLEOTIDE SEQUENCE [LARGE SCALE GENOMIC DNA]</scope>
    <source>
        <strain evidence="7">ATCC 27255</strain>
    </source>
</reference>
<keyword evidence="2" id="KW-1003">Cell membrane</keyword>
<feature type="transmembrane region" description="Helical" evidence="6">
    <location>
        <begin position="20"/>
        <end position="39"/>
    </location>
</feature>
<feature type="transmembrane region" description="Helical" evidence="6">
    <location>
        <begin position="281"/>
        <end position="298"/>
    </location>
</feature>
<dbReference type="GO" id="GO:0022857">
    <property type="term" value="F:transmembrane transporter activity"/>
    <property type="evidence" value="ECO:0007669"/>
    <property type="project" value="InterPro"/>
</dbReference>
<protein>
    <submittedName>
        <fullName evidence="7">Autoinducer 2 ABC transporter permease LsrC</fullName>
    </submittedName>
</protein>
<dbReference type="Pfam" id="PF02653">
    <property type="entry name" value="BPD_transp_2"/>
    <property type="match status" value="1"/>
</dbReference>
<name>A0A2N0UMN1_9FIRM</name>
<sequence>MDFLANYFSSLNPMSFLSALPGNIAQGIIWGLMGLGVFLTFKLLNFADLSVDGSFATGGAVTAVMLINGCPVWATIIVAILAGLAAGLVTGLLHTLLGIPDILAGILTQIALYSINLNIMGKSNLPISYRNYTLVVSASNINMAILVGLGICAVVVAAMYWYFGTEQGSTIRSTGSNPAMSKAQGININFTKVIALALSNGLVALSGSLFAQYQGFADINMGRGAIVIGLAAVIIGEVLGEAIFRKHMNFIIRMLFVIVGGILYYIAMGIVLWLKMPTDDTKLFTAIIVAIFLAVPYLQKKRKTSFKKVAKMNAKNAQKEG</sequence>